<reference evidence="2" key="1">
    <citation type="journal article" date="2016" name="Proc. Natl. Acad. Sci. U.S.A.">
        <title>Chromosome-level assembly of Arabidopsis thaliana Ler reveals the extent of translocation and inversion polymorphisms.</title>
        <authorList>
            <person name="Zapata L."/>
            <person name="Ding J."/>
            <person name="Willing E.M."/>
            <person name="Hartwig B."/>
            <person name="Bezdan D."/>
            <person name="Jiao W.B."/>
            <person name="Patel V."/>
            <person name="Velikkakam James G."/>
            <person name="Koornneef M."/>
            <person name="Ossowski S."/>
            <person name="Schneeberger K."/>
        </authorList>
    </citation>
    <scope>NUCLEOTIDE SEQUENCE [LARGE SCALE GENOMIC DNA]</scope>
    <source>
        <strain evidence="2">cv. Landsberg erecta</strain>
    </source>
</reference>
<proteinExistence type="predicted"/>
<accession>A0A178VQF1</accession>
<sequence>MIFITVSASSASNPSLAPVYSSMATFSPRIIPR</sequence>
<protein>
    <submittedName>
        <fullName evidence="1">Uncharacterized protein</fullName>
    </submittedName>
</protein>
<comment type="caution">
    <text evidence="1">The sequence shown here is derived from an EMBL/GenBank/DDBJ whole genome shotgun (WGS) entry which is preliminary data.</text>
</comment>
<evidence type="ECO:0000313" key="2">
    <source>
        <dbReference type="Proteomes" id="UP000078284"/>
    </source>
</evidence>
<dbReference type="EMBL" id="LUHQ01000002">
    <property type="protein sequence ID" value="OAP08690.1"/>
    <property type="molecule type" value="Genomic_DNA"/>
</dbReference>
<dbReference type="AlphaFoldDB" id="A0A178VQF1"/>
<organism evidence="1 2">
    <name type="scientific">Arabidopsis thaliana</name>
    <name type="common">Mouse-ear cress</name>
    <dbReference type="NCBI Taxonomy" id="3702"/>
    <lineage>
        <taxon>Eukaryota</taxon>
        <taxon>Viridiplantae</taxon>
        <taxon>Streptophyta</taxon>
        <taxon>Embryophyta</taxon>
        <taxon>Tracheophyta</taxon>
        <taxon>Spermatophyta</taxon>
        <taxon>Magnoliopsida</taxon>
        <taxon>eudicotyledons</taxon>
        <taxon>Gunneridae</taxon>
        <taxon>Pentapetalae</taxon>
        <taxon>rosids</taxon>
        <taxon>malvids</taxon>
        <taxon>Brassicales</taxon>
        <taxon>Brassicaceae</taxon>
        <taxon>Camelineae</taxon>
        <taxon>Arabidopsis</taxon>
    </lineage>
</organism>
<dbReference type="Proteomes" id="UP000078284">
    <property type="component" value="Chromosome 2"/>
</dbReference>
<gene>
    <name evidence="1" type="ordered locus">AXX17_At2g20960</name>
</gene>
<name>A0A178VQF1_ARATH</name>
<evidence type="ECO:0000313" key="1">
    <source>
        <dbReference type="EMBL" id="OAP08690.1"/>
    </source>
</evidence>